<keyword evidence="2 4" id="KW-0503">Monooxygenase</keyword>
<dbReference type="Proteomes" id="UP000033615">
    <property type="component" value="Unassembled WGS sequence"/>
</dbReference>
<dbReference type="Pfam" id="PF00067">
    <property type="entry name" value="p450"/>
    <property type="match status" value="1"/>
</dbReference>
<dbReference type="Gene3D" id="1.10.630.10">
    <property type="entry name" value="Cytochrome P450"/>
    <property type="match status" value="1"/>
</dbReference>
<comment type="caution">
    <text evidence="4">The sequence shown here is derived from an EMBL/GenBank/DDBJ whole genome shotgun (WGS) entry which is preliminary data.</text>
</comment>
<feature type="compositionally biased region" description="Polar residues" evidence="3">
    <location>
        <begin position="370"/>
        <end position="381"/>
    </location>
</feature>
<dbReference type="InterPro" id="IPR036396">
    <property type="entry name" value="Cyt_P450_sf"/>
</dbReference>
<dbReference type="InterPro" id="IPR017972">
    <property type="entry name" value="Cyt_P450_CS"/>
</dbReference>
<keyword evidence="2" id="KW-0560">Oxidoreductase</keyword>
<evidence type="ECO:0000256" key="3">
    <source>
        <dbReference type="SAM" id="MobiDB-lite"/>
    </source>
</evidence>
<dbReference type="InterPro" id="IPR002397">
    <property type="entry name" value="Cyt_P450_B"/>
</dbReference>
<dbReference type="PROSITE" id="PS00086">
    <property type="entry name" value="CYTOCHROME_P450"/>
    <property type="match status" value="1"/>
</dbReference>
<evidence type="ECO:0000256" key="2">
    <source>
        <dbReference type="RuleBase" id="RU000461"/>
    </source>
</evidence>
<dbReference type="PRINTS" id="PR00385">
    <property type="entry name" value="P450"/>
</dbReference>
<sequence length="381" mass="41644">MTGFEEVGALLRHPALSSAWPERGKTVLHSTAARAGGTARTSDTVRRWFMFNDGARHRRLRQLMAPLFGTDQLAQLRPFIEEQVDELVDARRDRVDVMSDLAVPLSSRVICRLLGVPADVAPHLEGWAQDIAALLVADYLPEVAERGHRALEQVEDVVRRSAESTTLPEESGLALLFRAGCAGVIEDADMAAIASLIIYAGFETTSTFIGKAVRSALHANAWCELAGADAESSVEELLRFDTSVRQVARVATAAVDLSGQRIEAGDLVLLMLGAANRDPREFTTPDGLDLRRKGRRHLGFGYGSHYCLGAGLARLEVQILLRKLAARWQTAELVAQPTIRYHYGITVLEQLEIKVHSPHESAHDLRAGSHSLQASRPSGLL</sequence>
<gene>
    <name evidence="4" type="ORF">VT50_0228830</name>
</gene>
<evidence type="ECO:0000313" key="5">
    <source>
        <dbReference type="Proteomes" id="UP000033615"/>
    </source>
</evidence>
<keyword evidence="2" id="KW-0408">Iron</keyword>
<dbReference type="PANTHER" id="PTHR46696">
    <property type="entry name" value="P450, PUTATIVE (EUROFUNG)-RELATED"/>
    <property type="match status" value="1"/>
</dbReference>
<dbReference type="SUPFAM" id="SSF48264">
    <property type="entry name" value="Cytochrome P450"/>
    <property type="match status" value="1"/>
</dbReference>
<dbReference type="PRINTS" id="PR00359">
    <property type="entry name" value="BP450"/>
</dbReference>
<protein>
    <submittedName>
        <fullName evidence="4">Unspecific monooxygenase</fullName>
    </submittedName>
</protein>
<proteinExistence type="inferred from homology"/>
<dbReference type="GO" id="GO:0016705">
    <property type="term" value="F:oxidoreductase activity, acting on paired donors, with incorporation or reduction of molecular oxygen"/>
    <property type="evidence" value="ECO:0007669"/>
    <property type="project" value="InterPro"/>
</dbReference>
<keyword evidence="5" id="KW-1185">Reference proteome</keyword>
<dbReference type="AlphaFoldDB" id="A0A1V4CY16"/>
<evidence type="ECO:0000256" key="1">
    <source>
        <dbReference type="ARBA" id="ARBA00010617"/>
    </source>
</evidence>
<dbReference type="GO" id="GO:0005506">
    <property type="term" value="F:iron ion binding"/>
    <property type="evidence" value="ECO:0007669"/>
    <property type="project" value="InterPro"/>
</dbReference>
<dbReference type="InterPro" id="IPR001128">
    <property type="entry name" value="Cyt_P450"/>
</dbReference>
<comment type="similarity">
    <text evidence="1 2">Belongs to the cytochrome P450 family.</text>
</comment>
<keyword evidence="2" id="KW-0349">Heme</keyword>
<keyword evidence="2" id="KW-0479">Metal-binding</keyword>
<organism evidence="4 5">
    <name type="scientific">Streptomyces antioxidans</name>
    <dbReference type="NCBI Taxonomy" id="1507734"/>
    <lineage>
        <taxon>Bacteria</taxon>
        <taxon>Bacillati</taxon>
        <taxon>Actinomycetota</taxon>
        <taxon>Actinomycetes</taxon>
        <taxon>Kitasatosporales</taxon>
        <taxon>Streptomycetaceae</taxon>
        <taxon>Streptomyces</taxon>
    </lineage>
</organism>
<evidence type="ECO:0000313" key="4">
    <source>
        <dbReference type="EMBL" id="OPF73156.1"/>
    </source>
</evidence>
<accession>A0A1V4CY16</accession>
<dbReference type="EMBL" id="LAKD02000095">
    <property type="protein sequence ID" value="OPF73156.1"/>
    <property type="molecule type" value="Genomic_DNA"/>
</dbReference>
<name>A0A1V4CY16_9ACTN</name>
<dbReference type="GO" id="GO:0004497">
    <property type="term" value="F:monooxygenase activity"/>
    <property type="evidence" value="ECO:0007669"/>
    <property type="project" value="UniProtKB-KW"/>
</dbReference>
<dbReference type="GO" id="GO:0020037">
    <property type="term" value="F:heme binding"/>
    <property type="evidence" value="ECO:0007669"/>
    <property type="project" value="InterPro"/>
</dbReference>
<dbReference type="PANTHER" id="PTHR46696:SF1">
    <property type="entry name" value="CYTOCHROME P450 YJIB-RELATED"/>
    <property type="match status" value="1"/>
</dbReference>
<reference evidence="4" key="1">
    <citation type="submission" date="2016-12" db="EMBL/GenBank/DDBJ databases">
        <title>Genome sequence of Streptomyces antioxidans MUSC 164.</title>
        <authorList>
            <person name="Lee L.-H."/>
            <person name="Ser H.-L."/>
        </authorList>
    </citation>
    <scope>NUCLEOTIDE SEQUENCE [LARGE SCALE GENOMIC DNA]</scope>
    <source>
        <strain evidence="4">MUSC 164</strain>
    </source>
</reference>
<feature type="region of interest" description="Disordered" evidence="3">
    <location>
        <begin position="362"/>
        <end position="381"/>
    </location>
</feature>